<evidence type="ECO:0000259" key="2">
    <source>
        <dbReference type="Pfam" id="PF13503"/>
    </source>
</evidence>
<reference evidence="3 4" key="1">
    <citation type="journal article" date="2024" name="Chem. Sci.">
        <title>Discovery of megapolipeptins by genome mining of a Burkholderiales bacteria collection.</title>
        <authorList>
            <person name="Paulo B.S."/>
            <person name="Recchia M.J.J."/>
            <person name="Lee S."/>
            <person name="Fergusson C.H."/>
            <person name="Romanowski S.B."/>
            <person name="Hernandez A."/>
            <person name="Krull N."/>
            <person name="Liu D.Y."/>
            <person name="Cavanagh H."/>
            <person name="Bos A."/>
            <person name="Gray C.A."/>
            <person name="Murphy B.T."/>
            <person name="Linington R.G."/>
            <person name="Eustaquio A.S."/>
        </authorList>
    </citation>
    <scope>NUCLEOTIDE SEQUENCE [LARGE SCALE GENOMIC DNA]</scope>
    <source>
        <strain evidence="3 4">RL17-351-BIE-A</strain>
    </source>
</reference>
<accession>A0ABW9BKQ7</accession>
<evidence type="ECO:0000313" key="3">
    <source>
        <dbReference type="EMBL" id="MFM0241204.1"/>
    </source>
</evidence>
<dbReference type="RefSeq" id="WP_408264067.1">
    <property type="nucleotide sequence ID" value="NZ_JAQQCK010000020.1"/>
</dbReference>
<organism evidence="3 4">
    <name type="scientific">Paraburkholderia phytofirmans</name>
    <dbReference type="NCBI Taxonomy" id="261302"/>
    <lineage>
        <taxon>Bacteria</taxon>
        <taxon>Pseudomonadati</taxon>
        <taxon>Pseudomonadota</taxon>
        <taxon>Betaproteobacteria</taxon>
        <taxon>Burkholderiales</taxon>
        <taxon>Burkholderiaceae</taxon>
        <taxon>Paraburkholderia</taxon>
    </lineage>
</organism>
<gene>
    <name evidence="3" type="ORF">PQR03_24010</name>
</gene>
<proteinExistence type="predicted"/>
<sequence length="303" mass="34396">MQRVSGKMAPQMFGLVDGAASPGKIEALLEQSGSAFVSVYEGLPEEQAGAASLFLVRIDNPMASWAHELDQIDLHSPCLVLIWSDVELSDLAAHLRAFLFADIGDGMTAMVRYFDPRNTGAVFRVWGEQLRDMFMAPIEQLKYRGRSEQWFTVSNRSEEAGRVSRSVVVRLDQQDIDALTAHTEPDHLMASLTDLGHIDEARPYRERFLDFEPRYQRALDWGLVETRDRLAYCDFAYRYGDGFDREASIRDALDARRRNAESFENAMHRVPAPVWRGLKRARQAEGRAAGSQDVTHEKDAVWR</sequence>
<dbReference type="Proteomes" id="UP001629274">
    <property type="component" value="Unassembled WGS sequence"/>
</dbReference>
<feature type="region of interest" description="Disordered" evidence="1">
    <location>
        <begin position="284"/>
        <end position="303"/>
    </location>
</feature>
<comment type="caution">
    <text evidence="3">The sequence shown here is derived from an EMBL/GenBank/DDBJ whole genome shotgun (WGS) entry which is preliminary data.</text>
</comment>
<evidence type="ECO:0000256" key="1">
    <source>
        <dbReference type="SAM" id="MobiDB-lite"/>
    </source>
</evidence>
<protein>
    <submittedName>
        <fullName evidence="3">DUF4123 domain-containing protein</fullName>
    </submittedName>
</protein>
<name>A0ABW9BKQ7_9BURK</name>
<evidence type="ECO:0000313" key="4">
    <source>
        <dbReference type="Proteomes" id="UP001629274"/>
    </source>
</evidence>
<dbReference type="Pfam" id="PF13503">
    <property type="entry name" value="DUF4123"/>
    <property type="match status" value="1"/>
</dbReference>
<keyword evidence="4" id="KW-1185">Reference proteome</keyword>
<dbReference type="InterPro" id="IPR025391">
    <property type="entry name" value="DUF4123"/>
</dbReference>
<dbReference type="EMBL" id="JAQQDR010000009">
    <property type="protein sequence ID" value="MFM0241204.1"/>
    <property type="molecule type" value="Genomic_DNA"/>
</dbReference>
<feature type="domain" description="DUF4123" evidence="2">
    <location>
        <begin position="14"/>
        <end position="129"/>
    </location>
</feature>
<feature type="compositionally biased region" description="Basic and acidic residues" evidence="1">
    <location>
        <begin position="294"/>
        <end position="303"/>
    </location>
</feature>